<feature type="binding site" evidence="8">
    <location>
        <position position="56"/>
    </location>
    <ligand>
        <name>Mg(2+)</name>
        <dbReference type="ChEBI" id="CHEBI:18420"/>
    </ligand>
</feature>
<keyword evidence="2 8" id="KW-0436">Ligase</keyword>
<dbReference type="KEGG" id="xyk:GT347_00055"/>
<dbReference type="RefSeq" id="WP_160550048.1">
    <property type="nucleotide sequence ID" value="NZ_CP047650.1"/>
</dbReference>
<keyword evidence="7 8" id="KW-0460">Magnesium</keyword>
<dbReference type="SUPFAM" id="SSF52540">
    <property type="entry name" value="P-loop containing nucleoside triphosphate hydrolases"/>
    <property type="match status" value="1"/>
</dbReference>
<feature type="binding site" evidence="8">
    <location>
        <position position="18"/>
    </location>
    <ligand>
        <name>Mg(2+)</name>
        <dbReference type="ChEBI" id="CHEBI:18420"/>
    </ligand>
</feature>
<dbReference type="GO" id="GO:0005829">
    <property type="term" value="C:cytosol"/>
    <property type="evidence" value="ECO:0007669"/>
    <property type="project" value="TreeGrafter"/>
</dbReference>
<evidence type="ECO:0000256" key="6">
    <source>
        <dbReference type="ARBA" id="ARBA00022840"/>
    </source>
</evidence>
<comment type="cofactor">
    <cofactor evidence="8">
        <name>Mg(2+)</name>
        <dbReference type="ChEBI" id="CHEBI:18420"/>
    </cofactor>
</comment>
<dbReference type="GO" id="GO:0009102">
    <property type="term" value="P:biotin biosynthetic process"/>
    <property type="evidence" value="ECO:0007669"/>
    <property type="project" value="UniProtKB-UniRule"/>
</dbReference>
<keyword evidence="6 8" id="KW-0067">ATP-binding</keyword>
<evidence type="ECO:0000313" key="10">
    <source>
        <dbReference type="Proteomes" id="UP000464787"/>
    </source>
</evidence>
<dbReference type="InterPro" id="IPR004472">
    <property type="entry name" value="DTB_synth_BioD"/>
</dbReference>
<dbReference type="PANTHER" id="PTHR43210:SF5">
    <property type="entry name" value="DETHIOBIOTIN SYNTHETASE"/>
    <property type="match status" value="1"/>
</dbReference>
<evidence type="ECO:0000256" key="8">
    <source>
        <dbReference type="HAMAP-Rule" id="MF_00336"/>
    </source>
</evidence>
<dbReference type="NCBIfam" id="TIGR00347">
    <property type="entry name" value="bioD"/>
    <property type="match status" value="1"/>
</dbReference>
<sequence>MNVPGCFVTGTDTEVGKTRVSAALLHLLGADGSRTAALKPVAAGLELIDGRWVNDDVQRLRAAASVKLRDAEVGPCQLRTACAPHVAAAIDDTPISRSALLQAAKALEDRCDWLVVEGVGGFRVPLGPDWDTADLAVDIGLPVILVVGLRLGCINHALLTAETIEARGLRLAGWVGTRIDATMLQPEDTIHTLRQWLQDRHAAPCLGVVPWLDDTAPAAVAAHLDAAALRKAISKNSPKGPR</sequence>
<dbReference type="PANTHER" id="PTHR43210">
    <property type="entry name" value="DETHIOBIOTIN SYNTHETASE"/>
    <property type="match status" value="1"/>
</dbReference>
<keyword evidence="1 8" id="KW-0963">Cytoplasm</keyword>
<dbReference type="GO" id="GO:0042803">
    <property type="term" value="F:protein homodimerization activity"/>
    <property type="evidence" value="ECO:0007669"/>
    <property type="project" value="UniProtKB-ARBA"/>
</dbReference>
<reference evidence="9 10" key="1">
    <citation type="submission" date="2020-01" db="EMBL/GenBank/DDBJ databases">
        <title>Genome sequencing of strain KACC 21265.</title>
        <authorList>
            <person name="Heo J."/>
            <person name="Kim S.-J."/>
            <person name="Kim J.-S."/>
            <person name="Hong S.-B."/>
            <person name="Kwon S.-W."/>
        </authorList>
    </citation>
    <scope>NUCLEOTIDE SEQUENCE [LARGE SCALE GENOMIC DNA]</scope>
    <source>
        <strain evidence="9 10">KACC 21265</strain>
    </source>
</reference>
<evidence type="ECO:0000256" key="3">
    <source>
        <dbReference type="ARBA" id="ARBA00022723"/>
    </source>
</evidence>
<comment type="catalytic activity">
    <reaction evidence="8">
        <text>(7R,8S)-7,8-diammoniononanoate + CO2 + ATP = (4R,5S)-dethiobiotin + ADP + phosphate + 3 H(+)</text>
        <dbReference type="Rhea" id="RHEA:15805"/>
        <dbReference type="ChEBI" id="CHEBI:15378"/>
        <dbReference type="ChEBI" id="CHEBI:16526"/>
        <dbReference type="ChEBI" id="CHEBI:30616"/>
        <dbReference type="ChEBI" id="CHEBI:43474"/>
        <dbReference type="ChEBI" id="CHEBI:149469"/>
        <dbReference type="ChEBI" id="CHEBI:149473"/>
        <dbReference type="ChEBI" id="CHEBI:456216"/>
        <dbReference type="EC" id="6.3.3.3"/>
    </reaction>
</comment>
<dbReference type="Pfam" id="PF13500">
    <property type="entry name" value="AAA_26"/>
    <property type="match status" value="1"/>
</dbReference>
<evidence type="ECO:0000256" key="5">
    <source>
        <dbReference type="ARBA" id="ARBA00022756"/>
    </source>
</evidence>
<evidence type="ECO:0000256" key="2">
    <source>
        <dbReference type="ARBA" id="ARBA00022598"/>
    </source>
</evidence>
<dbReference type="GO" id="GO:0000287">
    <property type="term" value="F:magnesium ion binding"/>
    <property type="evidence" value="ECO:0007669"/>
    <property type="project" value="UniProtKB-UniRule"/>
</dbReference>
<keyword evidence="3 8" id="KW-0479">Metal-binding</keyword>
<dbReference type="FunFam" id="3.40.50.300:FF:000292">
    <property type="entry name" value="ATP-dependent dethiobiotin synthetase BioD"/>
    <property type="match status" value="1"/>
</dbReference>
<comment type="pathway">
    <text evidence="8">Cofactor biosynthesis; biotin biosynthesis; biotin from 7,8-diaminononanoate: step 1/2.</text>
</comment>
<evidence type="ECO:0000256" key="4">
    <source>
        <dbReference type="ARBA" id="ARBA00022741"/>
    </source>
</evidence>
<accession>A0A857IYA2</accession>
<gene>
    <name evidence="8 9" type="primary">bioD</name>
    <name evidence="9" type="ORF">GT347_00055</name>
</gene>
<dbReference type="Gene3D" id="3.40.50.300">
    <property type="entry name" value="P-loop containing nucleotide triphosphate hydrolases"/>
    <property type="match status" value="1"/>
</dbReference>
<dbReference type="HAMAP" id="MF_00336">
    <property type="entry name" value="BioD"/>
    <property type="match status" value="1"/>
</dbReference>
<dbReference type="GO" id="GO:0004141">
    <property type="term" value="F:dethiobiotin synthase activity"/>
    <property type="evidence" value="ECO:0007669"/>
    <property type="project" value="UniProtKB-UniRule"/>
</dbReference>
<dbReference type="UniPathway" id="UPA00078">
    <property type="reaction ID" value="UER00161"/>
</dbReference>
<evidence type="ECO:0000256" key="7">
    <source>
        <dbReference type="ARBA" id="ARBA00022842"/>
    </source>
</evidence>
<name>A0A857IYA2_9BURK</name>
<keyword evidence="10" id="KW-1185">Reference proteome</keyword>
<dbReference type="CDD" id="cd03109">
    <property type="entry name" value="DTBS"/>
    <property type="match status" value="1"/>
</dbReference>
<dbReference type="EMBL" id="CP047650">
    <property type="protein sequence ID" value="QHI96530.1"/>
    <property type="molecule type" value="Genomic_DNA"/>
</dbReference>
<dbReference type="Proteomes" id="UP000464787">
    <property type="component" value="Chromosome"/>
</dbReference>
<evidence type="ECO:0000256" key="1">
    <source>
        <dbReference type="ARBA" id="ARBA00022490"/>
    </source>
</evidence>
<dbReference type="AlphaFoldDB" id="A0A857IYA2"/>
<feature type="binding site" evidence="8">
    <location>
        <begin position="210"/>
        <end position="212"/>
    </location>
    <ligand>
        <name>ATP</name>
        <dbReference type="ChEBI" id="CHEBI:30616"/>
    </ligand>
</feature>
<dbReference type="GO" id="GO:0005524">
    <property type="term" value="F:ATP binding"/>
    <property type="evidence" value="ECO:0007669"/>
    <property type="project" value="UniProtKB-UniRule"/>
</dbReference>
<dbReference type="PIRSF" id="PIRSF006755">
    <property type="entry name" value="DTB_synth"/>
    <property type="match status" value="1"/>
</dbReference>
<feature type="binding site" evidence="8">
    <location>
        <begin position="117"/>
        <end position="120"/>
    </location>
    <ligand>
        <name>ATP</name>
        <dbReference type="ChEBI" id="CHEBI:30616"/>
    </ligand>
</feature>
<dbReference type="EC" id="6.3.3.3" evidence="8"/>
<proteinExistence type="inferred from homology"/>
<comment type="caution">
    <text evidence="8">Lacks conserved residue(s) required for the propagation of feature annotation.</text>
</comment>
<keyword evidence="4 8" id="KW-0547">Nucleotide-binding</keyword>
<comment type="similarity">
    <text evidence="8">Belongs to the dethiobiotin synthetase family.</text>
</comment>
<keyword evidence="5 8" id="KW-0093">Biotin biosynthesis</keyword>
<comment type="subcellular location">
    <subcellularLocation>
        <location evidence="8">Cytoplasm</location>
    </subcellularLocation>
</comment>
<dbReference type="InterPro" id="IPR027417">
    <property type="entry name" value="P-loop_NTPase"/>
</dbReference>
<feature type="binding site" evidence="8">
    <location>
        <position position="117"/>
    </location>
    <ligand>
        <name>Mg(2+)</name>
        <dbReference type="ChEBI" id="CHEBI:18420"/>
    </ligand>
</feature>
<organism evidence="9 10">
    <name type="scientific">Xylophilus rhododendri</name>
    <dbReference type="NCBI Taxonomy" id="2697032"/>
    <lineage>
        <taxon>Bacteria</taxon>
        <taxon>Pseudomonadati</taxon>
        <taxon>Pseudomonadota</taxon>
        <taxon>Betaproteobacteria</taxon>
        <taxon>Burkholderiales</taxon>
        <taxon>Xylophilus</taxon>
    </lineage>
</organism>
<protein>
    <recommendedName>
        <fullName evidence="8">ATP-dependent dethiobiotin synthetase BioD</fullName>
        <ecNumber evidence="8">6.3.3.3</ecNumber>
    </recommendedName>
    <alternativeName>
        <fullName evidence="8">DTB synthetase</fullName>
        <shortName evidence="8">DTBS</shortName>
    </alternativeName>
    <alternativeName>
        <fullName evidence="8">Dethiobiotin synthase</fullName>
    </alternativeName>
</protein>
<comment type="function">
    <text evidence="8">Catalyzes a mechanistically unusual reaction, the ATP-dependent insertion of CO2 between the N7 and N8 nitrogen atoms of 7,8-diaminopelargonic acid (DAPA, also called 7,8-diammoniononanoate) to form a ureido ring.</text>
</comment>
<comment type="subunit">
    <text evidence="8">Homodimer.</text>
</comment>
<evidence type="ECO:0000313" key="9">
    <source>
        <dbReference type="EMBL" id="QHI96530.1"/>
    </source>
</evidence>
<feature type="active site" evidence="8">
    <location>
        <position position="39"/>
    </location>
</feature>
<feature type="binding site" evidence="8">
    <location>
        <position position="56"/>
    </location>
    <ligand>
        <name>ATP</name>
        <dbReference type="ChEBI" id="CHEBI:30616"/>
    </ligand>
</feature>